<gene>
    <name evidence="3" type="ORF">DY000_02021337</name>
</gene>
<dbReference type="Proteomes" id="UP000266723">
    <property type="component" value="Unassembled WGS sequence"/>
</dbReference>
<organism evidence="3 4">
    <name type="scientific">Brassica cretica</name>
    <name type="common">Mustard</name>
    <dbReference type="NCBI Taxonomy" id="69181"/>
    <lineage>
        <taxon>Eukaryota</taxon>
        <taxon>Viridiplantae</taxon>
        <taxon>Streptophyta</taxon>
        <taxon>Embryophyta</taxon>
        <taxon>Tracheophyta</taxon>
        <taxon>Spermatophyta</taxon>
        <taxon>Magnoliopsida</taxon>
        <taxon>eudicotyledons</taxon>
        <taxon>Gunneridae</taxon>
        <taxon>Pentapetalae</taxon>
        <taxon>rosids</taxon>
        <taxon>malvids</taxon>
        <taxon>Brassicales</taxon>
        <taxon>Brassicaceae</taxon>
        <taxon>Brassiceae</taxon>
        <taxon>Brassica</taxon>
    </lineage>
</organism>
<feature type="chain" id="PRO_5046221279" evidence="2">
    <location>
        <begin position="21"/>
        <end position="77"/>
    </location>
</feature>
<keyword evidence="2" id="KW-0732">Signal</keyword>
<evidence type="ECO:0000313" key="3">
    <source>
        <dbReference type="EMBL" id="KAF3595839.1"/>
    </source>
</evidence>
<accession>A0ABQ7EHY5</accession>
<reference evidence="3 4" key="1">
    <citation type="journal article" date="2020" name="BMC Genomics">
        <title>Intraspecific diversification of the crop wild relative Brassica cretica Lam. using demographic model selection.</title>
        <authorList>
            <person name="Kioukis A."/>
            <person name="Michalopoulou V.A."/>
            <person name="Briers L."/>
            <person name="Pirintsos S."/>
            <person name="Studholme D.J."/>
            <person name="Pavlidis P."/>
            <person name="Sarris P.F."/>
        </authorList>
    </citation>
    <scope>NUCLEOTIDE SEQUENCE [LARGE SCALE GENOMIC DNA]</scope>
    <source>
        <strain evidence="4">cv. PFS-1207/04</strain>
    </source>
</reference>
<evidence type="ECO:0000313" key="4">
    <source>
        <dbReference type="Proteomes" id="UP000266723"/>
    </source>
</evidence>
<sequence length="77" mass="8672">MFNQSLWVMIGLWTMITVWTDDDEVDGEETCQGNCWIYDDKCLRDDDEVDESLAPSEEMGQGTNSETITSLLGEGTT</sequence>
<protein>
    <submittedName>
        <fullName evidence="3">Uncharacterized protein</fullName>
    </submittedName>
</protein>
<feature type="region of interest" description="Disordered" evidence="1">
    <location>
        <begin position="48"/>
        <end position="77"/>
    </location>
</feature>
<keyword evidence="4" id="KW-1185">Reference proteome</keyword>
<proteinExistence type="predicted"/>
<feature type="signal peptide" evidence="2">
    <location>
        <begin position="1"/>
        <end position="20"/>
    </location>
</feature>
<dbReference type="EMBL" id="QGKV02000299">
    <property type="protein sequence ID" value="KAF3595839.1"/>
    <property type="molecule type" value="Genomic_DNA"/>
</dbReference>
<name>A0ABQ7EHY5_BRACR</name>
<feature type="compositionally biased region" description="Polar residues" evidence="1">
    <location>
        <begin position="61"/>
        <end position="77"/>
    </location>
</feature>
<evidence type="ECO:0000256" key="1">
    <source>
        <dbReference type="SAM" id="MobiDB-lite"/>
    </source>
</evidence>
<comment type="caution">
    <text evidence="3">The sequence shown here is derived from an EMBL/GenBank/DDBJ whole genome shotgun (WGS) entry which is preliminary data.</text>
</comment>
<evidence type="ECO:0000256" key="2">
    <source>
        <dbReference type="SAM" id="SignalP"/>
    </source>
</evidence>